<evidence type="ECO:0000259" key="5">
    <source>
        <dbReference type="PROSITE" id="PS50977"/>
    </source>
</evidence>
<dbReference type="SUPFAM" id="SSF48498">
    <property type="entry name" value="Tetracyclin repressor-like, C-terminal domain"/>
    <property type="match status" value="1"/>
</dbReference>
<keyword evidence="1" id="KW-0805">Transcription regulation</keyword>
<dbReference type="Proteomes" id="UP001163203">
    <property type="component" value="Chromosome"/>
</dbReference>
<evidence type="ECO:0000313" key="6">
    <source>
        <dbReference type="EMBL" id="WAL68733.1"/>
    </source>
</evidence>
<dbReference type="InterPro" id="IPR050109">
    <property type="entry name" value="HTH-type_TetR-like_transc_reg"/>
</dbReference>
<reference evidence="6" key="1">
    <citation type="submission" date="2022-11" db="EMBL/GenBank/DDBJ databases">
        <authorList>
            <person name="Mo P."/>
        </authorList>
    </citation>
    <scope>NUCLEOTIDE SEQUENCE</scope>
    <source>
        <strain evidence="6">HUAS 11-8</strain>
    </source>
</reference>
<dbReference type="RefSeq" id="WP_268758826.1">
    <property type="nucleotide sequence ID" value="NZ_CP113836.1"/>
</dbReference>
<keyword evidence="7" id="KW-1185">Reference proteome</keyword>
<dbReference type="InterPro" id="IPR036271">
    <property type="entry name" value="Tet_transcr_reg_TetR-rel_C_sf"/>
</dbReference>
<dbReference type="Pfam" id="PF00440">
    <property type="entry name" value="TetR_N"/>
    <property type="match status" value="1"/>
</dbReference>
<dbReference type="InterPro" id="IPR001647">
    <property type="entry name" value="HTH_TetR"/>
</dbReference>
<dbReference type="PROSITE" id="PS50977">
    <property type="entry name" value="HTH_TETR_2"/>
    <property type="match status" value="1"/>
</dbReference>
<evidence type="ECO:0000256" key="1">
    <source>
        <dbReference type="ARBA" id="ARBA00023015"/>
    </source>
</evidence>
<dbReference type="InterPro" id="IPR009057">
    <property type="entry name" value="Homeodomain-like_sf"/>
</dbReference>
<dbReference type="PANTHER" id="PTHR30055">
    <property type="entry name" value="HTH-TYPE TRANSCRIPTIONAL REGULATOR RUTR"/>
    <property type="match status" value="1"/>
</dbReference>
<dbReference type="EMBL" id="CP113836">
    <property type="protein sequence ID" value="WAL68733.1"/>
    <property type="molecule type" value="Genomic_DNA"/>
</dbReference>
<feature type="DNA-binding region" description="H-T-H motif" evidence="4">
    <location>
        <begin position="78"/>
        <end position="97"/>
    </location>
</feature>
<sequence length="240" mass="26299">MTRVQDDHLAVLVGGTQVWPAQGWHDRFGLSLDATDTGFGHSAGQVATVRAPARLLTAELVAAASRLLERLDDEEALSLRGVAREAGIAPQSVYLHFDDRKALLDAVFEARFADLLAELEAAAEPETEPRARLRALCHAYCRYGLAHPGHYRVPFRTPGRLAWEPHELKGMPTLRLLADAVEACRPGEDPFPVTVCLWASLHGLVTLRQDRSGFPWPALDDLLETVVAAYCAGGYQTGRK</sequence>
<dbReference type="Pfam" id="PF13305">
    <property type="entry name" value="TetR_C_33"/>
    <property type="match status" value="1"/>
</dbReference>
<protein>
    <submittedName>
        <fullName evidence="6">WHG domain-containing protein</fullName>
    </submittedName>
</protein>
<keyword evidence="2 4" id="KW-0238">DNA-binding</keyword>
<accession>A0ABY7BAM9</accession>
<name>A0ABY7BAM9_9PSEU</name>
<evidence type="ECO:0000256" key="4">
    <source>
        <dbReference type="PROSITE-ProRule" id="PRU00335"/>
    </source>
</evidence>
<proteinExistence type="predicted"/>
<feature type="domain" description="HTH tetR-type" evidence="5">
    <location>
        <begin position="54"/>
        <end position="115"/>
    </location>
</feature>
<evidence type="ECO:0000256" key="3">
    <source>
        <dbReference type="ARBA" id="ARBA00023163"/>
    </source>
</evidence>
<organism evidence="6 7">
    <name type="scientific">Amycolatopsis cynarae</name>
    <dbReference type="NCBI Taxonomy" id="2995223"/>
    <lineage>
        <taxon>Bacteria</taxon>
        <taxon>Bacillati</taxon>
        <taxon>Actinomycetota</taxon>
        <taxon>Actinomycetes</taxon>
        <taxon>Pseudonocardiales</taxon>
        <taxon>Pseudonocardiaceae</taxon>
        <taxon>Amycolatopsis</taxon>
    </lineage>
</organism>
<dbReference type="InterPro" id="IPR025996">
    <property type="entry name" value="MT1864/Rv1816-like_C"/>
</dbReference>
<evidence type="ECO:0000256" key="2">
    <source>
        <dbReference type="ARBA" id="ARBA00023125"/>
    </source>
</evidence>
<evidence type="ECO:0000313" key="7">
    <source>
        <dbReference type="Proteomes" id="UP001163203"/>
    </source>
</evidence>
<dbReference type="SUPFAM" id="SSF46689">
    <property type="entry name" value="Homeodomain-like"/>
    <property type="match status" value="1"/>
</dbReference>
<keyword evidence="3" id="KW-0804">Transcription</keyword>
<gene>
    <name evidence="6" type="ORF">ORV05_13455</name>
</gene>
<dbReference type="PANTHER" id="PTHR30055:SF209">
    <property type="entry name" value="POSSIBLE TRANSCRIPTIONAL REGULATORY PROTEIN (PROBABLY TETR-FAMILY)"/>
    <property type="match status" value="1"/>
</dbReference>
<dbReference type="Gene3D" id="1.10.357.10">
    <property type="entry name" value="Tetracycline Repressor, domain 2"/>
    <property type="match status" value="1"/>
</dbReference>